<evidence type="ECO:0000256" key="3">
    <source>
        <dbReference type="ARBA" id="ARBA00022448"/>
    </source>
</evidence>
<dbReference type="PANTHER" id="PTHR33446:SF14">
    <property type="entry name" value="PROTEIN TONB"/>
    <property type="match status" value="1"/>
</dbReference>
<comment type="function">
    <text evidence="10">Interacts with outer membrane receptor proteins that carry out high-affinity binding and energy dependent uptake into the periplasmic space of specific substrates. It could act to transduce energy from the cytoplasmic membrane to specific energy-requiring processes in the outer membrane, resulting in the release into the periplasm of ligands bound by these outer membrane proteins.</text>
</comment>
<evidence type="ECO:0000313" key="14">
    <source>
        <dbReference type="Proteomes" id="UP000035062"/>
    </source>
</evidence>
<dbReference type="InterPro" id="IPR003538">
    <property type="entry name" value="TonB"/>
</dbReference>
<dbReference type="Pfam" id="PF08238">
    <property type="entry name" value="Sel1"/>
    <property type="match status" value="1"/>
</dbReference>
<evidence type="ECO:0000256" key="6">
    <source>
        <dbReference type="ARBA" id="ARBA00022692"/>
    </source>
</evidence>
<protein>
    <recommendedName>
        <fullName evidence="10">Protein TonB</fullName>
    </recommendedName>
</protein>
<keyword evidence="8" id="KW-1133">Transmembrane helix</keyword>
<dbReference type="GO" id="GO:0015031">
    <property type="term" value="P:protein transport"/>
    <property type="evidence" value="ECO:0007669"/>
    <property type="project" value="UniProtKB-UniRule"/>
</dbReference>
<dbReference type="Pfam" id="PF03544">
    <property type="entry name" value="TonB_C"/>
    <property type="match status" value="1"/>
</dbReference>
<organism evidence="13 14">
    <name type="scientific">Alishewanella agri BL06</name>
    <dbReference type="NCBI Taxonomy" id="1195246"/>
    <lineage>
        <taxon>Bacteria</taxon>
        <taxon>Pseudomonadati</taxon>
        <taxon>Pseudomonadota</taxon>
        <taxon>Gammaproteobacteria</taxon>
        <taxon>Alteromonadales</taxon>
        <taxon>Alteromonadaceae</taxon>
        <taxon>Alishewanella</taxon>
    </lineage>
</organism>
<keyword evidence="7 10" id="KW-0653">Protein transport</keyword>
<dbReference type="NCBIfam" id="TIGR01352">
    <property type="entry name" value="tonB_Cterm"/>
    <property type="match status" value="1"/>
</dbReference>
<evidence type="ECO:0000259" key="12">
    <source>
        <dbReference type="PROSITE" id="PS52015"/>
    </source>
</evidence>
<gene>
    <name evidence="13" type="ORF">AGRI_11292</name>
</gene>
<dbReference type="InterPro" id="IPR051045">
    <property type="entry name" value="TonB-dependent_transducer"/>
</dbReference>
<keyword evidence="6" id="KW-0812">Transmembrane</keyword>
<dbReference type="Proteomes" id="UP000035062">
    <property type="component" value="Unassembled WGS sequence"/>
</dbReference>
<feature type="chain" id="PRO_5003715146" description="Protein TonB" evidence="11">
    <location>
        <begin position="20"/>
        <end position="441"/>
    </location>
</feature>
<keyword evidence="4 10" id="KW-1003">Cell membrane</keyword>
<keyword evidence="3 10" id="KW-0813">Transport</keyword>
<dbReference type="InterPro" id="IPR011990">
    <property type="entry name" value="TPR-like_helical_dom_sf"/>
</dbReference>
<dbReference type="SMART" id="SM00671">
    <property type="entry name" value="SEL1"/>
    <property type="match status" value="1"/>
</dbReference>
<reference evidence="13 14" key="1">
    <citation type="journal article" date="2012" name="J. Bacteriol.">
        <title>Genome Sequence of Pectin-Degrading Alishewanella agri, Isolated from Landfill Soil.</title>
        <authorList>
            <person name="Kim J."/>
            <person name="Jung J."/>
            <person name="Sung J.S."/>
            <person name="Chun J."/>
            <person name="Park W."/>
        </authorList>
    </citation>
    <scope>NUCLEOTIDE SEQUENCE [LARGE SCALE GENOMIC DNA]</scope>
    <source>
        <strain evidence="13 14">BL06</strain>
    </source>
</reference>
<keyword evidence="14" id="KW-1185">Reference proteome</keyword>
<dbReference type="PANTHER" id="PTHR33446">
    <property type="entry name" value="PROTEIN TONB-RELATED"/>
    <property type="match status" value="1"/>
</dbReference>
<dbReference type="RefSeq" id="WP_008985084.1">
    <property type="nucleotide sequence ID" value="NZ_AKKU01000020.1"/>
</dbReference>
<dbReference type="GO" id="GO:0005886">
    <property type="term" value="C:plasma membrane"/>
    <property type="evidence" value="ECO:0007669"/>
    <property type="project" value="UniProtKB-SubCell"/>
</dbReference>
<evidence type="ECO:0000256" key="9">
    <source>
        <dbReference type="ARBA" id="ARBA00023136"/>
    </source>
</evidence>
<dbReference type="PRINTS" id="PR01374">
    <property type="entry name" value="TONBPROTEIN"/>
</dbReference>
<dbReference type="InterPro" id="IPR037682">
    <property type="entry name" value="TonB_C"/>
</dbReference>
<dbReference type="Gene3D" id="3.30.2420.10">
    <property type="entry name" value="TonB"/>
    <property type="match status" value="1"/>
</dbReference>
<dbReference type="GO" id="GO:0055085">
    <property type="term" value="P:transmembrane transport"/>
    <property type="evidence" value="ECO:0007669"/>
    <property type="project" value="InterPro"/>
</dbReference>
<dbReference type="InterPro" id="IPR006260">
    <property type="entry name" value="TonB/TolA_C"/>
</dbReference>
<keyword evidence="10" id="KW-0735">Signal-anchor</keyword>
<name>I8U8S1_9ALTE</name>
<comment type="similarity">
    <text evidence="2 10">Belongs to the TonB family.</text>
</comment>
<evidence type="ECO:0000256" key="10">
    <source>
        <dbReference type="RuleBase" id="RU362123"/>
    </source>
</evidence>
<dbReference type="GO" id="GO:0031992">
    <property type="term" value="F:energy transducer activity"/>
    <property type="evidence" value="ECO:0007669"/>
    <property type="project" value="InterPro"/>
</dbReference>
<evidence type="ECO:0000256" key="8">
    <source>
        <dbReference type="ARBA" id="ARBA00022989"/>
    </source>
</evidence>
<evidence type="ECO:0000256" key="7">
    <source>
        <dbReference type="ARBA" id="ARBA00022927"/>
    </source>
</evidence>
<comment type="caution">
    <text evidence="13">The sequence shown here is derived from an EMBL/GenBank/DDBJ whole genome shotgun (WGS) entry which is preliminary data.</text>
</comment>
<evidence type="ECO:0000256" key="11">
    <source>
        <dbReference type="SAM" id="SignalP"/>
    </source>
</evidence>
<keyword evidence="5 10" id="KW-0997">Cell inner membrane</keyword>
<accession>I8U8S1</accession>
<evidence type="ECO:0000256" key="5">
    <source>
        <dbReference type="ARBA" id="ARBA00022519"/>
    </source>
</evidence>
<keyword evidence="9" id="KW-0472">Membrane</keyword>
<comment type="subcellular location">
    <subcellularLocation>
        <location evidence="1 10">Cell inner membrane</location>
        <topology evidence="1 10">Single-pass membrane protein</topology>
        <orientation evidence="1 10">Periplasmic side</orientation>
    </subcellularLocation>
</comment>
<sequence>MKKLWFFAAGLLVAQPATADWWQALTAYEQQNYNLAQQEFEKLLPLGNKDAAFNLGAMYFNGEGVTQDRNKALAYFMLAAELGRADAGNLVAQQQQNIDAQSLAAVEQQLQLLKQQVQVWPKSWENEPAVVERPNPIKRVPPKYPVAAAKAGQFGYVAMRFLVDEQGKVQSADVVDAYPEGVFDRESVRAISRWQYEATGSKHLFNVRLDFAMDGGVRVEKVEELIDQHQLWQGALMGSPQHQFLLGGVLRLVDVQSRNYLSIDDSLDIEPQLDLSVFRRTNPVKVDFDGFVGYAVVRIADDGTITEELRADFAAESKVKSLLGLKLTGKFDHDVYQIVKNDVGHNKAPWVSASFKVPASYSANFWWDQAAQNGHRGAQRIMAAYDKRWEQYLLAQQDAEVMAWVGSRLILEGQRQQGLALLDAAIAKSYPLAEELKKQLM</sequence>
<dbReference type="Gene3D" id="1.25.40.10">
    <property type="entry name" value="Tetratricopeptide repeat domain"/>
    <property type="match status" value="1"/>
</dbReference>
<evidence type="ECO:0000313" key="13">
    <source>
        <dbReference type="EMBL" id="EIW88383.1"/>
    </source>
</evidence>
<dbReference type="PROSITE" id="PS52015">
    <property type="entry name" value="TONB_CTD"/>
    <property type="match status" value="1"/>
</dbReference>
<proteinExistence type="inferred from homology"/>
<dbReference type="PATRIC" id="fig|1195246.3.peg.2240"/>
<dbReference type="GO" id="GO:0030288">
    <property type="term" value="C:outer membrane-bounded periplasmic space"/>
    <property type="evidence" value="ECO:0007669"/>
    <property type="project" value="InterPro"/>
</dbReference>
<dbReference type="eggNOG" id="COG0810">
    <property type="taxonomic scope" value="Bacteria"/>
</dbReference>
<dbReference type="InterPro" id="IPR006597">
    <property type="entry name" value="Sel1-like"/>
</dbReference>
<evidence type="ECO:0000256" key="1">
    <source>
        <dbReference type="ARBA" id="ARBA00004383"/>
    </source>
</evidence>
<dbReference type="EMBL" id="AKKU01000020">
    <property type="protein sequence ID" value="EIW88383.1"/>
    <property type="molecule type" value="Genomic_DNA"/>
</dbReference>
<feature type="domain" description="TonB C-terminal" evidence="12">
    <location>
        <begin position="129"/>
        <end position="220"/>
    </location>
</feature>
<keyword evidence="11" id="KW-0732">Signal</keyword>
<evidence type="ECO:0000256" key="4">
    <source>
        <dbReference type="ARBA" id="ARBA00022475"/>
    </source>
</evidence>
<dbReference type="STRING" id="1195246.AGRI_11292"/>
<feature type="signal peptide" evidence="11">
    <location>
        <begin position="1"/>
        <end position="19"/>
    </location>
</feature>
<dbReference type="AlphaFoldDB" id="I8U8S1"/>
<dbReference type="SUPFAM" id="SSF74653">
    <property type="entry name" value="TolA/TonB C-terminal domain"/>
    <property type="match status" value="1"/>
</dbReference>
<dbReference type="GO" id="GO:0015891">
    <property type="term" value="P:siderophore transport"/>
    <property type="evidence" value="ECO:0007669"/>
    <property type="project" value="InterPro"/>
</dbReference>
<dbReference type="SUPFAM" id="SSF81901">
    <property type="entry name" value="HCP-like"/>
    <property type="match status" value="1"/>
</dbReference>
<evidence type="ECO:0000256" key="2">
    <source>
        <dbReference type="ARBA" id="ARBA00006555"/>
    </source>
</evidence>